<keyword evidence="2 9" id="KW-0479">Metal-binding</keyword>
<sequence length="329" mass="39168">MKKSLYFFSNCDIRRKDNTLMFEIKGEKKYRPIEAMDDIFLFGEHTLNTKLLNFLGKHKVPVHVFNYYGFYSGSFFPRERHLSGHVKIRQARHYLDPEKRMRIAYEFLNAAASNILSNLTYQKNRGRDVAGNISKIKALKKKLKEADSIPRLMGMEGNIRDLYYSAFEEIIQNKAEFQKRVKRPPDNFVNTLISFGNSLVYTSVLSEIYKTQLDPVISFLHEPGYRRYSLALDIAEIFKPILLDRMMFAMINKKEITEKDAEKKLGHCYLKDRGRMKFLRKYDERLKTTIKHKKLNRHVSYRRLIRLECYKIVKHILGEEKYAGFKMWW</sequence>
<keyword evidence="6 9" id="KW-0051">Antiviral defense</keyword>
<dbReference type="GO" id="GO:0004520">
    <property type="term" value="F:DNA endonuclease activity"/>
    <property type="evidence" value="ECO:0007669"/>
    <property type="project" value="InterPro"/>
</dbReference>
<keyword evidence="7 9" id="KW-0238">DNA-binding</keyword>
<dbReference type="Gene3D" id="1.20.120.920">
    <property type="entry name" value="CRISPR-associated endonuclease Cas1, C-terminal domain"/>
    <property type="match status" value="1"/>
</dbReference>
<evidence type="ECO:0000256" key="8">
    <source>
        <dbReference type="ARBA" id="ARBA00023211"/>
    </source>
</evidence>
<dbReference type="InterPro" id="IPR042211">
    <property type="entry name" value="CRISPR-assoc_Cas1_N"/>
</dbReference>
<dbReference type="NCBIfam" id="TIGR00287">
    <property type="entry name" value="cas1"/>
    <property type="match status" value="1"/>
</dbReference>
<evidence type="ECO:0000256" key="7">
    <source>
        <dbReference type="ARBA" id="ARBA00023125"/>
    </source>
</evidence>
<dbReference type="GO" id="GO:0003677">
    <property type="term" value="F:DNA binding"/>
    <property type="evidence" value="ECO:0007669"/>
    <property type="project" value="UniProtKB-KW"/>
</dbReference>
<keyword evidence="4 9" id="KW-0378">Hydrolase</keyword>
<name>A0A484HE58_9BACT</name>
<evidence type="ECO:0000256" key="2">
    <source>
        <dbReference type="ARBA" id="ARBA00022723"/>
    </source>
</evidence>
<dbReference type="EMBL" id="CAACVI010000002">
    <property type="protein sequence ID" value="VEN72991.1"/>
    <property type="molecule type" value="Genomic_DNA"/>
</dbReference>
<evidence type="ECO:0000256" key="4">
    <source>
        <dbReference type="ARBA" id="ARBA00022801"/>
    </source>
</evidence>
<comment type="subunit">
    <text evidence="9">Homodimer, forms a heterotetramer with a Cas2 homodimer.</text>
</comment>
<feature type="binding site" evidence="9">
    <location>
        <position position="156"/>
    </location>
    <ligand>
        <name>Mn(2+)</name>
        <dbReference type="ChEBI" id="CHEBI:29035"/>
    </ligand>
</feature>
<dbReference type="PANTHER" id="PTHR43219">
    <property type="entry name" value="CRISPR-ASSOCIATED ENDONUCLEASE CAS1"/>
    <property type="match status" value="1"/>
</dbReference>
<evidence type="ECO:0000256" key="5">
    <source>
        <dbReference type="ARBA" id="ARBA00022842"/>
    </source>
</evidence>
<dbReference type="AlphaFoldDB" id="A0A484HE58"/>
<gene>
    <name evidence="10" type="primary">cas</name>
    <name evidence="9" type="synonym">cas1</name>
    <name evidence="10" type="ORF">EPICR_100034</name>
</gene>
<keyword evidence="5 9" id="KW-0460">Magnesium</keyword>
<dbReference type="NCBIfam" id="TIGR03641">
    <property type="entry name" value="cas1_HMARI"/>
    <property type="match status" value="1"/>
</dbReference>
<dbReference type="Gene3D" id="3.100.10.20">
    <property type="entry name" value="CRISPR-associated endonuclease Cas1, N-terminal domain"/>
    <property type="match status" value="1"/>
</dbReference>
<keyword evidence="3 9" id="KW-0255">Endonuclease</keyword>
<accession>A0A484HE58</accession>
<evidence type="ECO:0000256" key="9">
    <source>
        <dbReference type="HAMAP-Rule" id="MF_01470"/>
    </source>
</evidence>
<feature type="binding site" evidence="9">
    <location>
        <position position="236"/>
    </location>
    <ligand>
        <name>Mn(2+)</name>
        <dbReference type="ChEBI" id="CHEBI:29035"/>
    </ligand>
</feature>
<evidence type="ECO:0000256" key="6">
    <source>
        <dbReference type="ARBA" id="ARBA00023118"/>
    </source>
</evidence>
<dbReference type="InterPro" id="IPR042206">
    <property type="entry name" value="CRISPR-assoc_Cas1_C"/>
</dbReference>
<dbReference type="InterPro" id="IPR019858">
    <property type="entry name" value="CRISPR-assoc_Cas1_HMARI/TNEAP"/>
</dbReference>
<dbReference type="HAMAP" id="MF_01470">
    <property type="entry name" value="Cas1"/>
    <property type="match status" value="1"/>
</dbReference>
<dbReference type="GO" id="GO:0051607">
    <property type="term" value="P:defense response to virus"/>
    <property type="evidence" value="ECO:0007669"/>
    <property type="project" value="UniProtKB-UniRule"/>
</dbReference>
<reference evidence="10" key="1">
    <citation type="submission" date="2019-01" db="EMBL/GenBank/DDBJ databases">
        <authorList>
            <consortium name="Genoscope - CEA"/>
            <person name="William W."/>
        </authorList>
    </citation>
    <scope>NUCLEOTIDE SEQUENCE</scope>
    <source>
        <strain evidence="10">CR-1</strain>
    </source>
</reference>
<keyword evidence="1 9" id="KW-0540">Nuclease</keyword>
<protein>
    <recommendedName>
        <fullName evidence="9">CRISPR-associated endonuclease Cas1</fullName>
        <ecNumber evidence="9">3.1.-.-</ecNumber>
    </recommendedName>
</protein>
<dbReference type="PANTHER" id="PTHR43219:SF1">
    <property type="entry name" value="CRISPR-ASSOCIATED ENDONUCLEASE CAS1"/>
    <property type="match status" value="1"/>
</dbReference>
<dbReference type="GO" id="GO:0043571">
    <property type="term" value="P:maintenance of CRISPR repeat elements"/>
    <property type="evidence" value="ECO:0007669"/>
    <property type="project" value="UniProtKB-UniRule"/>
</dbReference>
<organism evidence="10">
    <name type="scientific">uncultured Desulfobacteraceae bacterium</name>
    <dbReference type="NCBI Taxonomy" id="218296"/>
    <lineage>
        <taxon>Bacteria</taxon>
        <taxon>Pseudomonadati</taxon>
        <taxon>Thermodesulfobacteriota</taxon>
        <taxon>Desulfobacteria</taxon>
        <taxon>Desulfobacterales</taxon>
        <taxon>Desulfobacteraceae</taxon>
        <taxon>environmental samples</taxon>
    </lineage>
</organism>
<dbReference type="GO" id="GO:0016787">
    <property type="term" value="F:hydrolase activity"/>
    <property type="evidence" value="ECO:0007669"/>
    <property type="project" value="UniProtKB-KW"/>
</dbReference>
<dbReference type="InterPro" id="IPR002729">
    <property type="entry name" value="CRISPR-assoc_Cas1"/>
</dbReference>
<dbReference type="CDD" id="cd09722">
    <property type="entry name" value="Cas1_I-B"/>
    <property type="match status" value="1"/>
</dbReference>
<evidence type="ECO:0000256" key="1">
    <source>
        <dbReference type="ARBA" id="ARBA00022722"/>
    </source>
</evidence>
<dbReference type="EC" id="3.1.-.-" evidence="9"/>
<keyword evidence="8 9" id="KW-0464">Manganese</keyword>
<comment type="function">
    <text evidence="9">CRISPR (clustered regularly interspaced short palindromic repeat), is an adaptive immune system that provides protection against mobile genetic elements (viruses, transposable elements and conjugative plasmids). CRISPR clusters contain spacers, sequences complementary to antecedent mobile elements, and target invading nucleic acids. CRISPR clusters are transcribed and processed into CRISPR RNA (crRNA). Acts as a dsDNA endonuclease. Involved in the integration of spacer DNA into the CRISPR cassette.</text>
</comment>
<feature type="binding site" evidence="9">
    <location>
        <position position="221"/>
    </location>
    <ligand>
        <name>Mn(2+)</name>
        <dbReference type="ChEBI" id="CHEBI:29035"/>
    </ligand>
</feature>
<evidence type="ECO:0000256" key="3">
    <source>
        <dbReference type="ARBA" id="ARBA00022759"/>
    </source>
</evidence>
<dbReference type="Pfam" id="PF01867">
    <property type="entry name" value="Cas_Cas1"/>
    <property type="match status" value="1"/>
</dbReference>
<dbReference type="GO" id="GO:0046872">
    <property type="term" value="F:metal ion binding"/>
    <property type="evidence" value="ECO:0007669"/>
    <property type="project" value="UniProtKB-UniRule"/>
</dbReference>
<proteinExistence type="inferred from homology"/>
<comment type="similarity">
    <text evidence="9">Belongs to the CRISPR-associated endonuclease Cas1 family.</text>
</comment>
<evidence type="ECO:0000313" key="10">
    <source>
        <dbReference type="EMBL" id="VEN72991.1"/>
    </source>
</evidence>
<comment type="cofactor">
    <cofactor evidence="9">
        <name>Mg(2+)</name>
        <dbReference type="ChEBI" id="CHEBI:18420"/>
    </cofactor>
    <cofactor evidence="9">
        <name>Mn(2+)</name>
        <dbReference type="ChEBI" id="CHEBI:29035"/>
    </cofactor>
</comment>